<evidence type="ECO:0000259" key="2">
    <source>
        <dbReference type="PROSITE" id="PS50006"/>
    </source>
</evidence>
<dbReference type="AlphaFoldDB" id="A0A9D0Z3B9"/>
<accession>A0A9D0Z3B9</accession>
<feature type="domain" description="FHA" evidence="2">
    <location>
        <begin position="110"/>
        <end position="162"/>
    </location>
</feature>
<name>A0A9D0Z3B9_9FIRM</name>
<reference evidence="3" key="2">
    <citation type="journal article" date="2021" name="PeerJ">
        <title>Extensive microbial diversity within the chicken gut microbiome revealed by metagenomics and culture.</title>
        <authorList>
            <person name="Gilroy R."/>
            <person name="Ravi A."/>
            <person name="Getino M."/>
            <person name="Pursley I."/>
            <person name="Horton D.L."/>
            <person name="Alikhan N.F."/>
            <person name="Baker D."/>
            <person name="Gharbi K."/>
            <person name="Hall N."/>
            <person name="Watson M."/>
            <person name="Adriaenssens E.M."/>
            <person name="Foster-Nyarko E."/>
            <person name="Jarju S."/>
            <person name="Secka A."/>
            <person name="Antonio M."/>
            <person name="Oren A."/>
            <person name="Chaudhuri R.R."/>
            <person name="La Ragione R."/>
            <person name="Hildebrand F."/>
            <person name="Pallen M.J."/>
        </authorList>
    </citation>
    <scope>NUCLEOTIDE SEQUENCE</scope>
    <source>
        <strain evidence="3">13361</strain>
    </source>
</reference>
<dbReference type="CDD" id="cd00060">
    <property type="entry name" value="FHA"/>
    <property type="match status" value="1"/>
</dbReference>
<dbReference type="PROSITE" id="PS50006">
    <property type="entry name" value="FHA_DOMAIN"/>
    <property type="match status" value="1"/>
</dbReference>
<evidence type="ECO:0000313" key="4">
    <source>
        <dbReference type="Proteomes" id="UP000886796"/>
    </source>
</evidence>
<sequence>MEIKNQPTQCPNGHYYNAALHNTCPICAQAGGVPPTEPFANPGGVGGFPKTEAPVPTFVPAGTGEVTPFQPTTIGGDLRGEGTTDPVVGWLVCTEGPMRGNDYRLHGGYNYIGREMGDVRIPGDTQISRQNHAMIAYDDTESIFYVGPSAGRNLIKVNGKTVLNPVEIHNYDVISIGTTKLIFVALCGENFDWKRG</sequence>
<evidence type="ECO:0000256" key="1">
    <source>
        <dbReference type="SAM" id="MobiDB-lite"/>
    </source>
</evidence>
<dbReference type="EMBL" id="DVFK01000110">
    <property type="protein sequence ID" value="HIQ68447.1"/>
    <property type="molecule type" value="Genomic_DNA"/>
</dbReference>
<reference evidence="3" key="1">
    <citation type="submission" date="2020-10" db="EMBL/GenBank/DDBJ databases">
        <authorList>
            <person name="Gilroy R."/>
        </authorList>
    </citation>
    <scope>NUCLEOTIDE SEQUENCE</scope>
    <source>
        <strain evidence="3">13361</strain>
    </source>
</reference>
<proteinExistence type="predicted"/>
<feature type="region of interest" description="Disordered" evidence="1">
    <location>
        <begin position="60"/>
        <end position="80"/>
    </location>
</feature>
<dbReference type="SUPFAM" id="SSF49879">
    <property type="entry name" value="SMAD/FHA domain"/>
    <property type="match status" value="1"/>
</dbReference>
<comment type="caution">
    <text evidence="3">The sequence shown here is derived from an EMBL/GenBank/DDBJ whole genome shotgun (WGS) entry which is preliminary data.</text>
</comment>
<dbReference type="InterPro" id="IPR000253">
    <property type="entry name" value="FHA_dom"/>
</dbReference>
<protein>
    <submittedName>
        <fullName evidence="3">FHA domain-containing protein</fullName>
    </submittedName>
</protein>
<dbReference type="InterPro" id="IPR008984">
    <property type="entry name" value="SMAD_FHA_dom_sf"/>
</dbReference>
<gene>
    <name evidence="3" type="ORF">IAB74_08080</name>
</gene>
<dbReference type="Proteomes" id="UP000886796">
    <property type="component" value="Unassembled WGS sequence"/>
</dbReference>
<dbReference type="Gene3D" id="2.60.200.20">
    <property type="match status" value="1"/>
</dbReference>
<dbReference type="Pfam" id="PF00498">
    <property type="entry name" value="FHA"/>
    <property type="match status" value="1"/>
</dbReference>
<organism evidence="3 4">
    <name type="scientific">Candidatus Faecousia excrementigallinarum</name>
    <dbReference type="NCBI Taxonomy" id="2840806"/>
    <lineage>
        <taxon>Bacteria</taxon>
        <taxon>Bacillati</taxon>
        <taxon>Bacillota</taxon>
        <taxon>Clostridia</taxon>
        <taxon>Eubacteriales</taxon>
        <taxon>Oscillospiraceae</taxon>
        <taxon>Faecousia</taxon>
    </lineage>
</organism>
<evidence type="ECO:0000313" key="3">
    <source>
        <dbReference type="EMBL" id="HIQ68447.1"/>
    </source>
</evidence>